<protein>
    <submittedName>
        <fullName evidence="2">Uncharacterized protein</fullName>
    </submittedName>
</protein>
<proteinExistence type="predicted"/>
<sequence length="83" mass="8737">MAEQRRRAVVQAELVPDGAQCPGRRVTVRGAGLEHGQRGVGARQPRKQADGGEQGGREHGPPQQGRTTAARESAQDGEDLGQG</sequence>
<dbReference type="Proteomes" id="UP000653308">
    <property type="component" value="Unassembled WGS sequence"/>
</dbReference>
<evidence type="ECO:0000313" key="2">
    <source>
        <dbReference type="EMBL" id="GGY06363.1"/>
    </source>
</evidence>
<reference evidence="3" key="1">
    <citation type="journal article" date="2019" name="Int. J. Syst. Evol. Microbiol.">
        <title>The Global Catalogue of Microorganisms (GCM) 10K type strain sequencing project: providing services to taxonomists for standard genome sequencing and annotation.</title>
        <authorList>
            <consortium name="The Broad Institute Genomics Platform"/>
            <consortium name="The Broad Institute Genome Sequencing Center for Infectious Disease"/>
            <person name="Wu L."/>
            <person name="Ma J."/>
        </authorList>
    </citation>
    <scope>NUCLEOTIDE SEQUENCE [LARGE SCALE GENOMIC DNA]</scope>
    <source>
        <strain evidence="3">JCM 4957</strain>
    </source>
</reference>
<gene>
    <name evidence="2" type="ORF">GCM10010384_08240</name>
</gene>
<feature type="region of interest" description="Disordered" evidence="1">
    <location>
        <begin position="20"/>
        <end position="83"/>
    </location>
</feature>
<comment type="caution">
    <text evidence="2">The sequence shown here is derived from an EMBL/GenBank/DDBJ whole genome shotgun (WGS) entry which is preliminary data.</text>
</comment>
<evidence type="ECO:0000313" key="3">
    <source>
        <dbReference type="Proteomes" id="UP000653308"/>
    </source>
</evidence>
<keyword evidence="3" id="KW-1185">Reference proteome</keyword>
<accession>A0ABQ2Z6S4</accession>
<evidence type="ECO:0000256" key="1">
    <source>
        <dbReference type="SAM" id="MobiDB-lite"/>
    </source>
</evidence>
<name>A0ABQ2Z6S4_9ACTN</name>
<feature type="compositionally biased region" description="Basic and acidic residues" evidence="1">
    <location>
        <begin position="47"/>
        <end position="60"/>
    </location>
</feature>
<dbReference type="EMBL" id="BMWE01000002">
    <property type="protein sequence ID" value="GGY06363.1"/>
    <property type="molecule type" value="Genomic_DNA"/>
</dbReference>
<organism evidence="2 3">
    <name type="scientific">Streptomyces djakartensis</name>
    <dbReference type="NCBI Taxonomy" id="68193"/>
    <lineage>
        <taxon>Bacteria</taxon>
        <taxon>Bacillati</taxon>
        <taxon>Actinomycetota</taxon>
        <taxon>Actinomycetes</taxon>
        <taxon>Kitasatosporales</taxon>
        <taxon>Streptomycetaceae</taxon>
        <taxon>Streptomyces</taxon>
    </lineage>
</organism>